<evidence type="ECO:0000256" key="7">
    <source>
        <dbReference type="ARBA" id="ARBA00022490"/>
    </source>
</evidence>
<evidence type="ECO:0000259" key="11">
    <source>
        <dbReference type="Pfam" id="PF21974"/>
    </source>
</evidence>
<reference evidence="13" key="2">
    <citation type="submission" date="2015-01" db="EMBL/GenBank/DDBJ databases">
        <title>Evolutionary Origins and Diversification of the Mycorrhizal Mutualists.</title>
        <authorList>
            <consortium name="DOE Joint Genome Institute"/>
            <consortium name="Mycorrhizal Genomics Consortium"/>
            <person name="Kohler A."/>
            <person name="Kuo A."/>
            <person name="Nagy L.G."/>
            <person name="Floudas D."/>
            <person name="Copeland A."/>
            <person name="Barry K.W."/>
            <person name="Cichocki N."/>
            <person name="Veneault-Fourrey C."/>
            <person name="LaButti K."/>
            <person name="Lindquist E.A."/>
            <person name="Lipzen A."/>
            <person name="Lundell T."/>
            <person name="Morin E."/>
            <person name="Murat C."/>
            <person name="Riley R."/>
            <person name="Ohm R."/>
            <person name="Sun H."/>
            <person name="Tunlid A."/>
            <person name="Henrissat B."/>
            <person name="Grigoriev I.V."/>
            <person name="Hibbett D.S."/>
            <person name="Martin F."/>
        </authorList>
    </citation>
    <scope>NUCLEOTIDE SEQUENCE [LARGE SCALE GENOMIC DNA]</scope>
    <source>
        <strain evidence="13">MUT 4182</strain>
    </source>
</reference>
<keyword evidence="8" id="KW-0694">RNA-binding</keyword>
<organism evidence="12 13">
    <name type="scientific">Tulasnella calospora MUT 4182</name>
    <dbReference type="NCBI Taxonomy" id="1051891"/>
    <lineage>
        <taxon>Eukaryota</taxon>
        <taxon>Fungi</taxon>
        <taxon>Dikarya</taxon>
        <taxon>Basidiomycota</taxon>
        <taxon>Agaricomycotina</taxon>
        <taxon>Agaricomycetes</taxon>
        <taxon>Cantharellales</taxon>
        <taxon>Tulasnellaceae</taxon>
        <taxon>Tulasnella</taxon>
    </lineage>
</organism>
<comment type="subcellular location">
    <subcellularLocation>
        <location evidence="3">Cytoplasm</location>
    </subcellularLocation>
    <subcellularLocation>
        <location evidence="2">Nucleus</location>
    </subcellularLocation>
</comment>
<feature type="compositionally biased region" description="Polar residues" evidence="10">
    <location>
        <begin position="1"/>
        <end position="13"/>
    </location>
</feature>
<dbReference type="GO" id="GO:0061015">
    <property type="term" value="P:snRNA import into nucleus"/>
    <property type="evidence" value="ECO:0007669"/>
    <property type="project" value="InterPro"/>
</dbReference>
<keyword evidence="13" id="KW-1185">Reference proteome</keyword>
<feature type="region of interest" description="Disordered" evidence="10">
    <location>
        <begin position="380"/>
        <end position="420"/>
    </location>
</feature>
<dbReference type="OrthoDB" id="10003593at2759"/>
<sequence>MNPSISMASNSQFARRAAEFKAPRFQKDSQEKRRADALAEQKRKRAERVQSSRNIDLFAGLSISSPKADGTSLPNDEDDEDDVIIPHQGLAQFVKMLPSASSSTLPTPSEPEIPPEHQLPTAFGSTSLAHARRKRKPKHNRAKKSKKPAKEEDMAVETADGDDGELEGNPLLANAIMYAELLEMNADLVEWNRTNLQQDDPTIPDGIPWDLETGWVALAPIPRGKRCMAISYQAVYDNQSEEPHTRTLLHSRVKGKAFLTFPSPLPPNSILDCILDDNWHQNGVLHIVDILRWRGSDFVDCEAEFRFWWRDSKLSELPKFPLPNAPRSSSLQSPSESSTPPALFPYPFYFLGVPYYSPPLTLPSFLQTLIPAARSTRQLSIQVPIPKPPPPPKRPRAKGKGKAKEQNANASMDVEARDAEPVEETMEMEANAELQDEYGRDSPAVMARYLQSKRVPTPPMPKTRADTASFVSDGILLYVSQASYQPGETPLACWIPAEPLPVQGQAVEAVPAGPVPSPLDIFQNLIYRRCVKAKDALGGNGTNAGVIPQR</sequence>
<evidence type="ECO:0000256" key="10">
    <source>
        <dbReference type="SAM" id="MobiDB-lite"/>
    </source>
</evidence>
<keyword evidence="9" id="KW-0539">Nucleus</keyword>
<name>A0A0C3MJA8_9AGAM</name>
<dbReference type="Gene3D" id="3.30.470.30">
    <property type="entry name" value="DNA ligase/mRNA capping enzyme"/>
    <property type="match status" value="1"/>
</dbReference>
<dbReference type="GO" id="GO:0005737">
    <property type="term" value="C:cytoplasm"/>
    <property type="evidence" value="ECO:0007669"/>
    <property type="project" value="UniProtKB-SubCell"/>
</dbReference>
<evidence type="ECO:0000256" key="5">
    <source>
        <dbReference type="ARBA" id="ARBA00016034"/>
    </source>
</evidence>
<dbReference type="InterPro" id="IPR017336">
    <property type="entry name" value="Snurportin-1"/>
</dbReference>
<dbReference type="EMBL" id="KN822946">
    <property type="protein sequence ID" value="KIO33772.1"/>
    <property type="molecule type" value="Genomic_DNA"/>
</dbReference>
<evidence type="ECO:0000256" key="2">
    <source>
        <dbReference type="ARBA" id="ARBA00004123"/>
    </source>
</evidence>
<comment type="function">
    <text evidence="1">Functions as an U snRNP-specific nuclear import adapter. Involved in the trimethylguanosine (m3G)-cap-dependent nuclear import of U snRNPs. Binds specifically to the terminal m3G-cap U snRNAs.</text>
</comment>
<feature type="region of interest" description="Disordered" evidence="10">
    <location>
        <begin position="1"/>
        <end position="81"/>
    </location>
</feature>
<dbReference type="GO" id="GO:0003723">
    <property type="term" value="F:RNA binding"/>
    <property type="evidence" value="ECO:0007669"/>
    <property type="project" value="UniProtKB-KW"/>
</dbReference>
<dbReference type="HOGENOM" id="CLU_048922_0_0_1"/>
<evidence type="ECO:0000256" key="3">
    <source>
        <dbReference type="ARBA" id="ARBA00004496"/>
    </source>
</evidence>
<comment type="similarity">
    <text evidence="4">Belongs to the snurportin family.</text>
</comment>
<protein>
    <recommendedName>
        <fullName evidence="5">Snurportin-1</fullName>
    </recommendedName>
</protein>
<evidence type="ECO:0000256" key="9">
    <source>
        <dbReference type="ARBA" id="ARBA00023242"/>
    </source>
</evidence>
<feature type="region of interest" description="Disordered" evidence="10">
    <location>
        <begin position="99"/>
        <end position="166"/>
    </location>
</feature>
<gene>
    <name evidence="12" type="ORF">M407DRAFT_229640</name>
</gene>
<accession>A0A0C3MJA8</accession>
<feature type="compositionally biased region" description="Basic and acidic residues" evidence="10">
    <location>
        <begin position="16"/>
        <end position="41"/>
    </location>
</feature>
<evidence type="ECO:0000256" key="6">
    <source>
        <dbReference type="ARBA" id="ARBA00022448"/>
    </source>
</evidence>
<evidence type="ECO:0000256" key="8">
    <source>
        <dbReference type="ARBA" id="ARBA00022884"/>
    </source>
</evidence>
<evidence type="ECO:0000313" key="12">
    <source>
        <dbReference type="EMBL" id="KIO33772.1"/>
    </source>
</evidence>
<dbReference type="PANTHER" id="PTHR13403">
    <property type="entry name" value="SNURPORTIN1 RNUT1 PROTEIN RNA, U TRANSPORTER 1"/>
    <property type="match status" value="1"/>
</dbReference>
<dbReference type="Proteomes" id="UP000054248">
    <property type="component" value="Unassembled WGS sequence"/>
</dbReference>
<dbReference type="AlphaFoldDB" id="A0A0C3MJA8"/>
<dbReference type="STRING" id="1051891.A0A0C3MJA8"/>
<feature type="compositionally biased region" description="Basic residues" evidence="10">
    <location>
        <begin position="130"/>
        <end position="147"/>
    </location>
</feature>
<keyword evidence="6" id="KW-0813">Transport</keyword>
<dbReference type="PANTHER" id="PTHR13403:SF6">
    <property type="entry name" value="SNURPORTIN-1"/>
    <property type="match status" value="1"/>
</dbReference>
<proteinExistence type="inferred from homology"/>
<dbReference type="InterPro" id="IPR047857">
    <property type="entry name" value="Snurportin1_C"/>
</dbReference>
<reference evidence="12 13" key="1">
    <citation type="submission" date="2014-04" db="EMBL/GenBank/DDBJ databases">
        <authorList>
            <consortium name="DOE Joint Genome Institute"/>
            <person name="Kuo A."/>
            <person name="Girlanda M."/>
            <person name="Perotto S."/>
            <person name="Kohler A."/>
            <person name="Nagy L.G."/>
            <person name="Floudas D."/>
            <person name="Copeland A."/>
            <person name="Barry K.W."/>
            <person name="Cichocki N."/>
            <person name="Veneault-Fourrey C."/>
            <person name="LaButti K."/>
            <person name="Lindquist E.A."/>
            <person name="Lipzen A."/>
            <person name="Lundell T."/>
            <person name="Morin E."/>
            <person name="Murat C."/>
            <person name="Sun H."/>
            <person name="Tunlid A."/>
            <person name="Henrissat B."/>
            <person name="Grigoriev I.V."/>
            <person name="Hibbett D.S."/>
            <person name="Martin F."/>
            <person name="Nordberg H.P."/>
            <person name="Cantor M.N."/>
            <person name="Hua S.X."/>
        </authorList>
    </citation>
    <scope>NUCLEOTIDE SEQUENCE [LARGE SCALE GENOMIC DNA]</scope>
    <source>
        <strain evidence="12 13">MUT 4182</strain>
    </source>
</reference>
<evidence type="ECO:0000256" key="1">
    <source>
        <dbReference type="ARBA" id="ARBA00003975"/>
    </source>
</evidence>
<dbReference type="GO" id="GO:0005634">
    <property type="term" value="C:nucleus"/>
    <property type="evidence" value="ECO:0007669"/>
    <property type="project" value="UniProtKB-SubCell"/>
</dbReference>
<dbReference type="Pfam" id="PF21974">
    <property type="entry name" value="SPN1_m3Gcap_bd"/>
    <property type="match status" value="1"/>
</dbReference>
<feature type="domain" description="Snurportin-1 m3G cap-binding" evidence="11">
    <location>
        <begin position="207"/>
        <end position="320"/>
    </location>
</feature>
<evidence type="ECO:0000313" key="13">
    <source>
        <dbReference type="Proteomes" id="UP000054248"/>
    </source>
</evidence>
<keyword evidence="7" id="KW-0963">Cytoplasm</keyword>
<evidence type="ECO:0000256" key="4">
    <source>
        <dbReference type="ARBA" id="ARBA00007540"/>
    </source>
</evidence>